<evidence type="ECO:0000256" key="4">
    <source>
        <dbReference type="SAM" id="SignalP"/>
    </source>
</evidence>
<keyword evidence="4" id="KW-0732">Signal</keyword>
<dbReference type="PRINTS" id="PR00759">
    <property type="entry name" value="BASICPTASE"/>
</dbReference>
<sequence>MMCSAVLGLTVLVAAAAAAPNNAYWNWNPSYSAQFGRLPQTFGNAPQHGTFGSRQDVGVCSLPIKKGPCKAAFDRFGFVNGVCRPFLYGGCQGNGNNFVTPQECQRACGRGRVGRGNF</sequence>
<dbReference type="PROSITE" id="PS50279">
    <property type="entry name" value="BPTI_KUNITZ_2"/>
    <property type="match status" value="1"/>
</dbReference>
<dbReference type="PANTHER" id="PTHR10083">
    <property type="entry name" value="KUNITZ-TYPE PROTEASE INHIBITOR-RELATED"/>
    <property type="match status" value="1"/>
</dbReference>
<dbReference type="SUPFAM" id="SSF57362">
    <property type="entry name" value="BPTI-like"/>
    <property type="match status" value="1"/>
</dbReference>
<dbReference type="PANTHER" id="PTHR10083:SF374">
    <property type="entry name" value="BPTI_KUNITZ INHIBITOR DOMAIN-CONTAINING PROTEIN"/>
    <property type="match status" value="1"/>
</dbReference>
<dbReference type="InterPro" id="IPR050098">
    <property type="entry name" value="TFPI/VKTCI-like"/>
</dbReference>
<dbReference type="Gene3D" id="4.10.410.10">
    <property type="entry name" value="Pancreatic trypsin inhibitor Kunitz domain"/>
    <property type="match status" value="1"/>
</dbReference>
<dbReference type="AlphaFoldDB" id="A0A6A4V7P2"/>
<dbReference type="CDD" id="cd00109">
    <property type="entry name" value="Kunitz-type"/>
    <property type="match status" value="1"/>
</dbReference>
<proteinExistence type="predicted"/>
<dbReference type="OrthoDB" id="4473401at2759"/>
<keyword evidence="3" id="KW-1015">Disulfide bond</keyword>
<gene>
    <name evidence="6" type="primary">VKT2</name>
    <name evidence="6" type="ORF">FJT64_009714</name>
</gene>
<evidence type="ECO:0000256" key="3">
    <source>
        <dbReference type="ARBA" id="ARBA00023157"/>
    </source>
</evidence>
<feature type="chain" id="PRO_5025567374" evidence="4">
    <location>
        <begin position="19"/>
        <end position="118"/>
    </location>
</feature>
<dbReference type="SMART" id="SM00131">
    <property type="entry name" value="KU"/>
    <property type="match status" value="1"/>
</dbReference>
<evidence type="ECO:0000313" key="6">
    <source>
        <dbReference type="EMBL" id="KAF0292287.1"/>
    </source>
</evidence>
<dbReference type="PROSITE" id="PS00280">
    <property type="entry name" value="BPTI_KUNITZ_1"/>
    <property type="match status" value="1"/>
</dbReference>
<organism evidence="6 7">
    <name type="scientific">Amphibalanus amphitrite</name>
    <name type="common">Striped barnacle</name>
    <name type="synonym">Balanus amphitrite</name>
    <dbReference type="NCBI Taxonomy" id="1232801"/>
    <lineage>
        <taxon>Eukaryota</taxon>
        <taxon>Metazoa</taxon>
        <taxon>Ecdysozoa</taxon>
        <taxon>Arthropoda</taxon>
        <taxon>Crustacea</taxon>
        <taxon>Multicrustacea</taxon>
        <taxon>Cirripedia</taxon>
        <taxon>Thoracica</taxon>
        <taxon>Thoracicalcarea</taxon>
        <taxon>Balanomorpha</taxon>
        <taxon>Balanoidea</taxon>
        <taxon>Balanidae</taxon>
        <taxon>Amphibalaninae</taxon>
        <taxon>Amphibalanus</taxon>
    </lineage>
</organism>
<keyword evidence="1" id="KW-0646">Protease inhibitor</keyword>
<evidence type="ECO:0000256" key="1">
    <source>
        <dbReference type="ARBA" id="ARBA00022690"/>
    </source>
</evidence>
<dbReference type="Pfam" id="PF00014">
    <property type="entry name" value="Kunitz_BPTI"/>
    <property type="match status" value="1"/>
</dbReference>
<dbReference type="InterPro" id="IPR036880">
    <property type="entry name" value="Kunitz_BPTI_sf"/>
</dbReference>
<feature type="signal peptide" evidence="4">
    <location>
        <begin position="1"/>
        <end position="18"/>
    </location>
</feature>
<feature type="domain" description="BPTI/Kunitz inhibitor" evidence="5">
    <location>
        <begin position="60"/>
        <end position="108"/>
    </location>
</feature>
<comment type="caution">
    <text evidence="6">The sequence shown here is derived from an EMBL/GenBank/DDBJ whole genome shotgun (WGS) entry which is preliminary data.</text>
</comment>
<accession>A0A6A4V7P2</accession>
<evidence type="ECO:0000256" key="2">
    <source>
        <dbReference type="ARBA" id="ARBA00022900"/>
    </source>
</evidence>
<evidence type="ECO:0000259" key="5">
    <source>
        <dbReference type="PROSITE" id="PS50279"/>
    </source>
</evidence>
<keyword evidence="7" id="KW-1185">Reference proteome</keyword>
<dbReference type="InterPro" id="IPR020901">
    <property type="entry name" value="Prtase_inh_Kunz-CS"/>
</dbReference>
<dbReference type="Proteomes" id="UP000440578">
    <property type="component" value="Unassembled WGS sequence"/>
</dbReference>
<dbReference type="EMBL" id="VIIS01001824">
    <property type="protein sequence ID" value="KAF0292287.1"/>
    <property type="molecule type" value="Genomic_DNA"/>
</dbReference>
<dbReference type="GO" id="GO:0005615">
    <property type="term" value="C:extracellular space"/>
    <property type="evidence" value="ECO:0007669"/>
    <property type="project" value="TreeGrafter"/>
</dbReference>
<dbReference type="InterPro" id="IPR002223">
    <property type="entry name" value="Kunitz_BPTI"/>
</dbReference>
<reference evidence="6 7" key="1">
    <citation type="submission" date="2019-07" db="EMBL/GenBank/DDBJ databases">
        <title>Draft genome assembly of a fouling barnacle, Amphibalanus amphitrite (Darwin, 1854): The first reference genome for Thecostraca.</title>
        <authorList>
            <person name="Kim W."/>
        </authorList>
    </citation>
    <scope>NUCLEOTIDE SEQUENCE [LARGE SCALE GENOMIC DNA]</scope>
    <source>
        <strain evidence="6">SNU_AA5</strain>
        <tissue evidence="6">Soma without cirri and trophi</tissue>
    </source>
</reference>
<evidence type="ECO:0000313" key="7">
    <source>
        <dbReference type="Proteomes" id="UP000440578"/>
    </source>
</evidence>
<protein>
    <submittedName>
        <fullName evidence="6">Kunitz-type serine protease inhibitor superbin-2</fullName>
    </submittedName>
</protein>
<keyword evidence="2" id="KW-0722">Serine protease inhibitor</keyword>
<dbReference type="GO" id="GO:0004867">
    <property type="term" value="F:serine-type endopeptidase inhibitor activity"/>
    <property type="evidence" value="ECO:0007669"/>
    <property type="project" value="UniProtKB-KW"/>
</dbReference>
<name>A0A6A4V7P2_AMPAM</name>